<sequence length="498" mass="56723">MSLDISVSGQNELFEKHLKEDKNERIIFSGAFGIGKTYFLENFFTPSQSDYLAIKLSPVNYSISSNEDIFKLIKYDILFELASKHGLTLEGEPVSWDVALGTLLPSRAASIIQSFLPLIPLLNKDMESIPVVLTALTSWVTIADGISKQKSAAAKETKVIDFGEQIAAMYNLESDYITTFLENSLTTLAQEKKAKYKVLIIDDLDRIDPEHIFRLFNIFSAHLDYHKISSNKFGFDRVIFVCDIHNIRNIFHSRYGTDTDFTGYIDKFFSKEIFFFNNEAEISNYVDHIIAGFNFEKDPGAYFQQRILQGRNYNEQGLLHIIFKELILSGGLKMRRLKESYANNFYIPSKILKVSSPESGTEDIPYRNLPALVTIEILSRILGGGFALSKAIKTAVKYKKSIEYQTANSRQTNWLVGMLLPVLDYSNHQFSVLYNPEIVYGYNHTSGIHIPYTITIANSHSHDRYYFAHTQPGTKGSLDFLFLLDLTVDSLLQQNILR</sequence>
<name>A0ABY4FAC4_9BACT</name>
<keyword evidence="3" id="KW-1185">Reference proteome</keyword>
<dbReference type="Pfam" id="PF07693">
    <property type="entry name" value="KAP_NTPase"/>
    <property type="match status" value="1"/>
</dbReference>
<dbReference type="InterPro" id="IPR011646">
    <property type="entry name" value="KAP_P-loop"/>
</dbReference>
<evidence type="ECO:0000259" key="1">
    <source>
        <dbReference type="Pfam" id="PF07693"/>
    </source>
</evidence>
<feature type="domain" description="KAP NTPase" evidence="1">
    <location>
        <begin position="29"/>
        <end position="275"/>
    </location>
</feature>
<reference evidence="2 3" key="1">
    <citation type="submission" date="2022-04" db="EMBL/GenBank/DDBJ databases">
        <title>Hymenobacter sp. isolated from the air.</title>
        <authorList>
            <person name="Won M."/>
            <person name="Lee C.-M."/>
            <person name="Woen H.-Y."/>
            <person name="Kwon S.-W."/>
        </authorList>
    </citation>
    <scope>NUCLEOTIDE SEQUENCE [LARGE SCALE GENOMIC DNA]</scope>
    <source>
        <strain evidence="3">5116 S-27</strain>
    </source>
</reference>
<proteinExistence type="predicted"/>
<dbReference type="Proteomes" id="UP000831785">
    <property type="component" value="Chromosome"/>
</dbReference>
<protein>
    <submittedName>
        <fullName evidence="2">P-loop NTPase fold protein</fullName>
    </submittedName>
</protein>
<organism evidence="2 3">
    <name type="scientific">Hymenobacter cellulosivorans</name>
    <dbReference type="NCBI Taxonomy" id="2932249"/>
    <lineage>
        <taxon>Bacteria</taxon>
        <taxon>Pseudomonadati</taxon>
        <taxon>Bacteroidota</taxon>
        <taxon>Cytophagia</taxon>
        <taxon>Cytophagales</taxon>
        <taxon>Hymenobacteraceae</taxon>
        <taxon>Hymenobacter</taxon>
    </lineage>
</organism>
<evidence type="ECO:0000313" key="3">
    <source>
        <dbReference type="Proteomes" id="UP000831785"/>
    </source>
</evidence>
<evidence type="ECO:0000313" key="2">
    <source>
        <dbReference type="EMBL" id="UOQ53052.1"/>
    </source>
</evidence>
<dbReference type="SUPFAM" id="SSF52540">
    <property type="entry name" value="P-loop containing nucleoside triphosphate hydrolases"/>
    <property type="match status" value="1"/>
</dbReference>
<dbReference type="RefSeq" id="WP_244717748.1">
    <property type="nucleotide sequence ID" value="NZ_CP095049.1"/>
</dbReference>
<dbReference type="EMBL" id="CP095049">
    <property type="protein sequence ID" value="UOQ53052.1"/>
    <property type="molecule type" value="Genomic_DNA"/>
</dbReference>
<dbReference type="InterPro" id="IPR027417">
    <property type="entry name" value="P-loop_NTPase"/>
</dbReference>
<gene>
    <name evidence="2" type="ORF">MUN80_25360</name>
</gene>
<accession>A0ABY4FAC4</accession>